<accession>A0A917BRH7</accession>
<dbReference type="EMBL" id="BMHV01000004">
    <property type="protein sequence ID" value="GGF56039.1"/>
    <property type="molecule type" value="Genomic_DNA"/>
</dbReference>
<keyword evidence="4 5" id="KW-0472">Membrane</keyword>
<dbReference type="InterPro" id="IPR007300">
    <property type="entry name" value="CidB/LrgB"/>
</dbReference>
<sequence>MDRLYTLWDHLAQTPLLGICLTLACFVLGDWINKKCKQSPLANPVLISIVLVSAVLMITKTDYQAYFNGAKYIHFLLGPATVALAVPLYKNIHHVKAALLPIIITVIAGCLFAIFSGVGIAALLGGSRETLLSLAPKSVTAPVAMGLSEIIGGTPSLTAVLVILCGIIGAVFGAMVLNLVGVKNKKARGLAIGIASHGIGTARKLSVHETTGAFAGLGMGLNALATAVLLPLLYLLFT</sequence>
<dbReference type="AlphaFoldDB" id="A0A917BRH7"/>
<keyword evidence="3 5" id="KW-1133">Transmembrane helix</keyword>
<evidence type="ECO:0000256" key="2">
    <source>
        <dbReference type="ARBA" id="ARBA00022692"/>
    </source>
</evidence>
<dbReference type="PANTHER" id="PTHR30249:SF0">
    <property type="entry name" value="PLASTIDAL GLYCOLATE_GLYCERATE TRANSLOCATOR 1, CHLOROPLASTIC"/>
    <property type="match status" value="1"/>
</dbReference>
<name>A0A917BRH7_9PROT</name>
<feature type="transmembrane region" description="Helical" evidence="5">
    <location>
        <begin position="41"/>
        <end position="59"/>
    </location>
</feature>
<reference evidence="6" key="1">
    <citation type="journal article" date="2014" name="Int. J. Syst. Evol. Microbiol.">
        <title>Complete genome sequence of Corynebacterium casei LMG S-19264T (=DSM 44701T), isolated from a smear-ripened cheese.</title>
        <authorList>
            <consortium name="US DOE Joint Genome Institute (JGI-PGF)"/>
            <person name="Walter F."/>
            <person name="Albersmeier A."/>
            <person name="Kalinowski J."/>
            <person name="Ruckert C."/>
        </authorList>
    </citation>
    <scope>NUCLEOTIDE SEQUENCE</scope>
    <source>
        <strain evidence="6">CGMCC 1.15254</strain>
    </source>
</reference>
<reference evidence="6" key="2">
    <citation type="submission" date="2020-09" db="EMBL/GenBank/DDBJ databases">
        <authorList>
            <person name="Sun Q."/>
            <person name="Zhou Y."/>
        </authorList>
    </citation>
    <scope>NUCLEOTIDE SEQUENCE</scope>
    <source>
        <strain evidence="6">CGMCC 1.15254</strain>
    </source>
</reference>
<proteinExistence type="predicted"/>
<keyword evidence="2 5" id="KW-0812">Transmembrane</keyword>
<dbReference type="PANTHER" id="PTHR30249">
    <property type="entry name" value="PUTATIVE SEROTONIN TRANSPORTER"/>
    <property type="match status" value="1"/>
</dbReference>
<feature type="transmembrane region" description="Helical" evidence="5">
    <location>
        <begin position="71"/>
        <end position="89"/>
    </location>
</feature>
<dbReference type="Pfam" id="PF04172">
    <property type="entry name" value="LrgB"/>
    <property type="match status" value="1"/>
</dbReference>
<feature type="transmembrane region" description="Helical" evidence="5">
    <location>
        <begin position="98"/>
        <end position="124"/>
    </location>
</feature>
<gene>
    <name evidence="6" type="ORF">GCM10011332_06900</name>
</gene>
<dbReference type="GO" id="GO:0016020">
    <property type="term" value="C:membrane"/>
    <property type="evidence" value="ECO:0007669"/>
    <property type="project" value="UniProtKB-SubCell"/>
</dbReference>
<evidence type="ECO:0000256" key="1">
    <source>
        <dbReference type="ARBA" id="ARBA00004141"/>
    </source>
</evidence>
<protein>
    <submittedName>
        <fullName evidence="6">Membrane protein</fullName>
    </submittedName>
</protein>
<dbReference type="PROSITE" id="PS51257">
    <property type="entry name" value="PROKAR_LIPOPROTEIN"/>
    <property type="match status" value="1"/>
</dbReference>
<comment type="subcellular location">
    <subcellularLocation>
        <location evidence="1">Membrane</location>
        <topology evidence="1">Multi-pass membrane protein</topology>
    </subcellularLocation>
</comment>
<organism evidence="6 7">
    <name type="scientific">Terasakiella brassicae</name>
    <dbReference type="NCBI Taxonomy" id="1634917"/>
    <lineage>
        <taxon>Bacteria</taxon>
        <taxon>Pseudomonadati</taxon>
        <taxon>Pseudomonadota</taxon>
        <taxon>Alphaproteobacteria</taxon>
        <taxon>Rhodospirillales</taxon>
        <taxon>Terasakiellaceae</taxon>
        <taxon>Terasakiella</taxon>
    </lineage>
</organism>
<evidence type="ECO:0000313" key="6">
    <source>
        <dbReference type="EMBL" id="GGF56039.1"/>
    </source>
</evidence>
<feature type="transmembrane region" description="Helical" evidence="5">
    <location>
        <begin position="157"/>
        <end position="180"/>
    </location>
</feature>
<evidence type="ECO:0000256" key="4">
    <source>
        <dbReference type="ARBA" id="ARBA00023136"/>
    </source>
</evidence>
<keyword evidence="7" id="KW-1185">Reference proteome</keyword>
<evidence type="ECO:0000313" key="7">
    <source>
        <dbReference type="Proteomes" id="UP000632498"/>
    </source>
</evidence>
<dbReference type="Proteomes" id="UP000632498">
    <property type="component" value="Unassembled WGS sequence"/>
</dbReference>
<feature type="transmembrane region" description="Helical" evidence="5">
    <location>
        <begin position="12"/>
        <end position="29"/>
    </location>
</feature>
<evidence type="ECO:0000256" key="5">
    <source>
        <dbReference type="SAM" id="Phobius"/>
    </source>
</evidence>
<feature type="transmembrane region" description="Helical" evidence="5">
    <location>
        <begin position="213"/>
        <end position="237"/>
    </location>
</feature>
<comment type="caution">
    <text evidence="6">The sequence shown here is derived from an EMBL/GenBank/DDBJ whole genome shotgun (WGS) entry which is preliminary data.</text>
</comment>
<dbReference type="RefSeq" id="WP_188661640.1">
    <property type="nucleotide sequence ID" value="NZ_BMHV01000004.1"/>
</dbReference>
<evidence type="ECO:0000256" key="3">
    <source>
        <dbReference type="ARBA" id="ARBA00022989"/>
    </source>
</evidence>